<dbReference type="EMBL" id="MW314850">
    <property type="protein sequence ID" value="QPO17106.1"/>
    <property type="molecule type" value="Genomic_DNA"/>
</dbReference>
<dbReference type="RefSeq" id="YP_010002589.1">
    <property type="nucleotide sequence ID" value="NC_053246.1"/>
</dbReference>
<keyword evidence="3" id="KW-0472">Membrane</keyword>
<feature type="compositionally biased region" description="Basic and acidic residues" evidence="2">
    <location>
        <begin position="1249"/>
        <end position="1265"/>
    </location>
</feature>
<feature type="compositionally biased region" description="Polar residues" evidence="2">
    <location>
        <begin position="1216"/>
        <end position="1226"/>
    </location>
</feature>
<feature type="region of interest" description="Disordered" evidence="2">
    <location>
        <begin position="1192"/>
        <end position="1265"/>
    </location>
</feature>
<organism evidence="5 6">
    <name type="scientific">Gordonia phage Lilbeanie</name>
    <dbReference type="NCBI Taxonomy" id="2794947"/>
    <lineage>
        <taxon>Viruses</taxon>
        <taxon>Duplodnaviria</taxon>
        <taxon>Heunggongvirae</taxon>
        <taxon>Uroviricota</taxon>
        <taxon>Caudoviricetes</taxon>
        <taxon>Stackebrandtviridae</taxon>
        <taxon>Lilbeanievirus</taxon>
        <taxon>Lilbeanievirus lilbeanie</taxon>
    </lineage>
</organism>
<evidence type="ECO:0000256" key="1">
    <source>
        <dbReference type="ARBA" id="ARBA00022801"/>
    </source>
</evidence>
<keyword evidence="3" id="KW-0812">Transmembrane</keyword>
<evidence type="ECO:0000256" key="2">
    <source>
        <dbReference type="SAM" id="MobiDB-lite"/>
    </source>
</evidence>
<dbReference type="CDD" id="cd13925">
    <property type="entry name" value="RPF"/>
    <property type="match status" value="1"/>
</dbReference>
<gene>
    <name evidence="5" type="primary">28</name>
    <name evidence="5" type="ORF">SEA_LILBEANIE_28</name>
</gene>
<dbReference type="GO" id="GO:0016787">
    <property type="term" value="F:hydrolase activity"/>
    <property type="evidence" value="ECO:0007669"/>
    <property type="project" value="UniProtKB-KW"/>
</dbReference>
<dbReference type="InterPro" id="IPR023346">
    <property type="entry name" value="Lysozyme-like_dom_sf"/>
</dbReference>
<dbReference type="Gene3D" id="1.10.530.10">
    <property type="match status" value="1"/>
</dbReference>
<feature type="transmembrane region" description="Helical" evidence="3">
    <location>
        <begin position="612"/>
        <end position="631"/>
    </location>
</feature>
<sequence length="1690" mass="175495">MTSPGGEFANARVKAQLDWSNISGEMRARLIRETAIAERAVRKNFARMERGAKDSFNRMAAKYDDTMQRMTRRTTASVTLIERKFSRLDGRQISVQLGVDTSVAMREVRLVQRQMQTWLNQNPLTVSLKVDATRALTDLRRVHGQAQAWLNGNPLEIRTRVDRSIIRLFGGNGLGGGGGGKSILGTFAGIASGVGSAIGVLGKFAGIAGLATVAVAGMMPAVAALGAAMGGALVAGAGAGIAAIAAMGLAVATIKTAFSGLDEVFKVAFDPEKVAEYEAALAKLPPHTRSMVQSVKAIGDTWKAEVVPAVQESLFAGIGPQIDGIRKQYIGPMRDSMVTVADGFNEGAISALKFLNSTRGLSVTRQLLGNTSNMSANLGASLGNLVPGLVAIGTSATGVFGGLTDGLGSATRGFSDMLLRAQESGRMDTFFQNGIAALRELWGLLSEVGVLFGHVFSAAGAAAGEGMLAGWTARLAEINQWLSGEGGQALTTFFSSMQAGLGAALPVILQIAGVIGSVVAPAIAGLLVQIGPSIGTLVSSLGEGLANIAPAMQPLGAAISSIATALGPVMPVLGTLIATVMQIAGPIVSALAQALGPVLVTIGQQMISVFQAIQPAVAPISGLIVALGPVIGQLAEILGGLLVGALNVAVPLISGLAMAMTAALPAVTGLLQMLQPLAPIIGGLAAVVGALVLGFKAFQAVVAIINAIRTAWMILSLAFSLSPIGMVITLIAGLVAALVLFFTKTETGKKLWDTIWNAIKVAFDAVVSGIKTGINWLVQAFQLWWSHVQTVANAFIGAWQKVWGWISGFFSNLVTGFGILRDRVVQAVTDLWNRATEFFRNGIDRVVGFVTGLRQRIIDTLKGAGKWLVDAGKNIIGGLIDGIKSMMASLGNAILNIFPGPIKRFVKSALGLADGGLVGMAVGGMVPARDSAAHQRLVLKMRSGGKVHGPGGPREDKIPAMLSAGEFVVPAHAVTSLTLPILEAMRAGYLPAMLPGFADGGRVPYGLPLGSSGPITEPWVQELERQFGLKASTYAGHQEKDGKNKGIDWSGPVPNMQRFAEYLRDRRGDLEQVIWMNPETGEKIGVADGQMVGPGTSQPGYYNADWAGHQDHVHTRQSYSIGGSGPAGSGIDDGSSSPSLTGGSSGGTPIGSGISSGAGSAGSASWGNSGGASRFNSASDAKAGGVQPVWVENWPASMGGSGGGTPSLGSDTSGSVDLTGSGSGSAPASEDTIPLKKNPDGTYSSTDPEWDKLIQRESGGRADRKQEIIDANSGGNEASGLFQIAKGTWAANGGTKFAPTAGEATPEEQAIVAARIFNKSGGQPWGAGMSGRESNEKLKAGIQRKGTGGGSGAAPSLVPPGAGGGDGASLGGITSEVATAEENLRLAQQKLTEAEAKVIDAKTEKARQKQREAKDRAIETARRGVDDAQRKLDTARAGSGIAAPGEDATGEQKAQAAVARAQQAHRKATDKVAAAEARLTQVRNDPRSDPSDVMAAENALSRARRAAEEAADKVRAAEGKVSEARKKDSAAAAKSAKELREMRERGERPLTDEQKESQDLRMSQLTSWRGAGGAAEVPEDMKNRPAWADMPYGVDRANAWLADQDWGKAGMDIGLSAVSETFGGFLEPFGLSGLFDKGMERLTKYLEYNRVTPAEVKFADQVTFQGMDPNKARTKVTEGMTAATETYRQG</sequence>
<feature type="transmembrane region" description="Helical" evidence="3">
    <location>
        <begin position="680"/>
        <end position="705"/>
    </location>
</feature>
<feature type="transmembrane region" description="Helical" evidence="3">
    <location>
        <begin position="717"/>
        <end position="742"/>
    </location>
</feature>
<feature type="compositionally biased region" description="Low complexity" evidence="2">
    <location>
        <begin position="1161"/>
        <end position="1173"/>
    </location>
</feature>
<feature type="transmembrane region" description="Helical" evidence="3">
    <location>
        <begin position="503"/>
        <end position="528"/>
    </location>
</feature>
<dbReference type="KEGG" id="vg:63027140"/>
<feature type="compositionally biased region" description="Low complexity" evidence="2">
    <location>
        <begin position="1129"/>
        <end position="1142"/>
    </location>
</feature>
<keyword evidence="3" id="KW-1133">Transmembrane helix</keyword>
<dbReference type="GeneID" id="63027140"/>
<dbReference type="Proteomes" id="UP000594820">
    <property type="component" value="Segment"/>
</dbReference>
<feature type="compositionally biased region" description="Basic and acidic residues" evidence="2">
    <location>
        <begin position="1402"/>
        <end position="1434"/>
    </location>
</feature>
<evidence type="ECO:0000259" key="4">
    <source>
        <dbReference type="Pfam" id="PF06737"/>
    </source>
</evidence>
<feature type="domain" description="Resuscitation-promoting factor core lysozyme-like" evidence="4">
    <location>
        <begin position="1246"/>
        <end position="1326"/>
    </location>
</feature>
<feature type="compositionally biased region" description="Gly residues" evidence="2">
    <location>
        <begin position="1361"/>
        <end position="1370"/>
    </location>
</feature>
<evidence type="ECO:0000313" key="5">
    <source>
        <dbReference type="EMBL" id="QPO17106.1"/>
    </source>
</evidence>
<dbReference type="Pfam" id="PF06737">
    <property type="entry name" value="Transglycosylas"/>
    <property type="match status" value="1"/>
</dbReference>
<feature type="region of interest" description="Disordered" evidence="2">
    <location>
        <begin position="1402"/>
        <end position="1577"/>
    </location>
</feature>
<dbReference type="SUPFAM" id="SSF53955">
    <property type="entry name" value="Lysozyme-like"/>
    <property type="match status" value="1"/>
</dbReference>
<dbReference type="InterPro" id="IPR010618">
    <property type="entry name" value="RPF"/>
</dbReference>
<name>A0A7T1NW92_9CAUD</name>
<evidence type="ECO:0000256" key="3">
    <source>
        <dbReference type="SAM" id="Phobius"/>
    </source>
</evidence>
<evidence type="ECO:0000313" key="6">
    <source>
        <dbReference type="Proteomes" id="UP000594820"/>
    </source>
</evidence>
<feature type="compositionally biased region" description="Basic and acidic residues" evidence="2">
    <location>
        <begin position="1505"/>
        <end position="1559"/>
    </location>
</feature>
<keyword evidence="1" id="KW-0378">Hydrolase</keyword>
<accession>A0A7T1NW92</accession>
<proteinExistence type="predicted"/>
<feature type="compositionally biased region" description="Low complexity" evidence="2">
    <location>
        <begin position="1452"/>
        <end position="1462"/>
    </location>
</feature>
<feature type="compositionally biased region" description="Gly residues" evidence="2">
    <location>
        <begin position="1143"/>
        <end position="1160"/>
    </location>
</feature>
<feature type="transmembrane region" description="Helical" evidence="3">
    <location>
        <begin position="232"/>
        <end position="252"/>
    </location>
</feature>
<feature type="region of interest" description="Disordered" evidence="2">
    <location>
        <begin position="1115"/>
        <end position="1180"/>
    </location>
</feature>
<feature type="transmembrane region" description="Helical" evidence="3">
    <location>
        <begin position="573"/>
        <end position="592"/>
    </location>
</feature>
<protein>
    <submittedName>
        <fullName evidence="5">Tape measure protein</fullName>
    </submittedName>
</protein>
<feature type="transmembrane region" description="Helical" evidence="3">
    <location>
        <begin position="638"/>
        <end position="660"/>
    </location>
</feature>
<feature type="transmembrane region" description="Helical" evidence="3">
    <location>
        <begin position="204"/>
        <end position="226"/>
    </location>
</feature>
<feature type="region of interest" description="Disordered" evidence="2">
    <location>
        <begin position="1323"/>
        <end position="1374"/>
    </location>
</feature>
<reference evidence="5 6" key="1">
    <citation type="submission" date="2020-12" db="EMBL/GenBank/DDBJ databases">
        <authorList>
            <person name="Mahalingham V.A."/>
            <person name="Abad L.A."/>
            <person name="Dennis E.A."/>
            <person name="Alston T.C."/>
            <person name="Buckley J.R."/>
            <person name="Cao N.T."/>
            <person name="Cole K.B."/>
            <person name="Davis H.C."/>
            <person name="Fisher D.E."/>
            <person name="Jennings A.R."/>
            <person name="Litwin A.R."/>
            <person name="McCartney J.B."/>
            <person name="Mitchell K.E."/>
            <person name="Nasser J.B."/>
            <person name="Paudel P."/>
            <person name="Richoux S.A."/>
            <person name="Sisung K.L."/>
            <person name="Smith M.L."/>
            <person name="Sonnier C.R."/>
            <person name="Underwood K.G."/>
            <person name="Hunter C.W."/>
            <person name="Gottschalck B.A."/>
            <person name="Wiggina Z.F."/>
            <person name="Spears T.J."/>
            <person name="Hancock A.M."/>
            <person name="Gissendanner C.R."/>
            <person name="Findley A.M."/>
            <person name="Garlena R.A."/>
            <person name="Russell D.A."/>
            <person name="Jacobs-Sera D."/>
            <person name="Hatfull G.F."/>
        </authorList>
    </citation>
    <scope>NUCLEOTIDE SEQUENCE [LARGE SCALE GENOMIC DNA]</scope>
</reference>
<keyword evidence="6" id="KW-1185">Reference proteome</keyword>